<protein>
    <submittedName>
        <fullName evidence="3">Uncharacterized protein</fullName>
    </submittedName>
</protein>
<keyword evidence="4" id="KW-1185">Reference proteome</keyword>
<feature type="transmembrane region" description="Helical" evidence="1">
    <location>
        <begin position="24"/>
        <end position="46"/>
    </location>
</feature>
<dbReference type="Proteomes" id="UP000544551">
    <property type="component" value="Unassembled WGS sequence"/>
</dbReference>
<reference evidence="2 5" key="3">
    <citation type="submission" date="2020-04" db="EMBL/GenBank/DDBJ databases">
        <authorList>
            <person name="Hitch T.C.A."/>
            <person name="Wylensek D."/>
            <person name="Clavel T."/>
        </authorList>
    </citation>
    <scope>NUCLEOTIDE SEQUENCE [LARGE SCALE GENOMIC DNA]</scope>
    <source>
        <strain evidence="2 5">BL-383-APC-3D</strain>
    </source>
</reference>
<organism evidence="3 4">
    <name type="scientific">Corynebacterium stationis</name>
    <dbReference type="NCBI Taxonomy" id="1705"/>
    <lineage>
        <taxon>Bacteria</taxon>
        <taxon>Bacillati</taxon>
        <taxon>Actinomycetota</taxon>
        <taxon>Actinomycetes</taxon>
        <taxon>Mycobacteriales</taxon>
        <taxon>Corynebacteriaceae</taxon>
        <taxon>Corynebacterium</taxon>
    </lineage>
</organism>
<evidence type="ECO:0000256" key="1">
    <source>
        <dbReference type="SAM" id="Phobius"/>
    </source>
</evidence>
<evidence type="ECO:0000313" key="5">
    <source>
        <dbReference type="Proteomes" id="UP000544551"/>
    </source>
</evidence>
<dbReference type="EMBL" id="LSTQ01000022">
    <property type="protein sequence ID" value="OAH27255.1"/>
    <property type="molecule type" value="Genomic_DNA"/>
</dbReference>
<keyword evidence="1" id="KW-1133">Transmembrane helix</keyword>
<feature type="transmembrane region" description="Helical" evidence="1">
    <location>
        <begin position="109"/>
        <end position="130"/>
    </location>
</feature>
<dbReference type="Proteomes" id="UP000076947">
    <property type="component" value="Unassembled WGS sequence"/>
</dbReference>
<feature type="transmembrane region" description="Helical" evidence="1">
    <location>
        <begin position="58"/>
        <end position="76"/>
    </location>
</feature>
<dbReference type="OrthoDB" id="4426553at2"/>
<sequence length="138" mass="14634">MAQNSPQYSQRSGKNPGVSIPIQVRVGGAFMALAAVLFLLALVAVFTDGWGTPFAWTPIRVAIIIAALLVGGFATVRTDQKSSVVQVVALAIAVLLIIGSRFVPQNVYLVQHQSFLVLYGGAALLCALILRRSVMPKA</sequence>
<dbReference type="RefSeq" id="WP_066839820.1">
    <property type="nucleotide sequence ID" value="NZ_CAJFGC010000101.1"/>
</dbReference>
<dbReference type="AlphaFoldDB" id="A0A177IGR2"/>
<dbReference type="EMBL" id="JABAFZ010000008">
    <property type="protein sequence ID" value="NME89962.1"/>
    <property type="molecule type" value="Genomic_DNA"/>
</dbReference>
<gene>
    <name evidence="3" type="ORF">AYJ05_05160</name>
    <name evidence="2" type="ORF">HF853_09840</name>
</gene>
<name>A0A177IGR2_9CORY</name>
<evidence type="ECO:0000313" key="3">
    <source>
        <dbReference type="EMBL" id="OAH27255.1"/>
    </source>
</evidence>
<feature type="transmembrane region" description="Helical" evidence="1">
    <location>
        <begin position="83"/>
        <end position="103"/>
    </location>
</feature>
<evidence type="ECO:0000313" key="4">
    <source>
        <dbReference type="Proteomes" id="UP000076947"/>
    </source>
</evidence>
<reference evidence="4" key="1">
    <citation type="submission" date="2016-02" db="EMBL/GenBank/DDBJ databases">
        <authorList>
            <person name="Kaur G."/>
            <person name="Nair G.R."/>
            <person name="Mayilraj S."/>
        </authorList>
    </citation>
    <scope>NUCLEOTIDE SEQUENCE [LARGE SCALE GENOMIC DNA]</scope>
    <source>
        <strain evidence="4">GA-15</strain>
    </source>
</reference>
<comment type="caution">
    <text evidence="3">The sequence shown here is derived from an EMBL/GenBank/DDBJ whole genome shotgun (WGS) entry which is preliminary data.</text>
</comment>
<reference evidence="3" key="2">
    <citation type="submission" date="2016-02" db="EMBL/GenBank/DDBJ databases">
        <authorList>
            <person name="Wen L."/>
            <person name="He K."/>
            <person name="Yang H."/>
        </authorList>
    </citation>
    <scope>NUCLEOTIDE SEQUENCE [LARGE SCALE GENOMIC DNA]</scope>
    <source>
        <strain evidence="3">GA-15</strain>
    </source>
</reference>
<proteinExistence type="predicted"/>
<evidence type="ECO:0000313" key="2">
    <source>
        <dbReference type="EMBL" id="NME89962.1"/>
    </source>
</evidence>
<keyword evidence="1" id="KW-0812">Transmembrane</keyword>
<keyword evidence="1" id="KW-0472">Membrane</keyword>
<accession>A0A177IGR2</accession>